<keyword evidence="2" id="KW-1185">Reference proteome</keyword>
<feature type="non-terminal residue" evidence="1">
    <location>
        <position position="1"/>
    </location>
</feature>
<dbReference type="EMBL" id="CAJVPM010001680">
    <property type="protein sequence ID" value="CAG8471385.1"/>
    <property type="molecule type" value="Genomic_DNA"/>
</dbReference>
<comment type="caution">
    <text evidence="1">The sequence shown here is derived from an EMBL/GenBank/DDBJ whole genome shotgun (WGS) entry which is preliminary data.</text>
</comment>
<sequence length="82" mass="9773">EFNHEKSPLIVTSNNVLTHTIKNYDVIKDIVIIEKKIKTYQNHITYTQQDNSYMLEHLFLFAIPACLYWILIIQFLDLKGYI</sequence>
<name>A0ACA9KH32_9GLOM</name>
<evidence type="ECO:0000313" key="2">
    <source>
        <dbReference type="Proteomes" id="UP000789860"/>
    </source>
</evidence>
<gene>
    <name evidence="1" type="ORF">SCALOS_LOCUS2041</name>
</gene>
<organism evidence="1 2">
    <name type="scientific">Scutellospora calospora</name>
    <dbReference type="NCBI Taxonomy" id="85575"/>
    <lineage>
        <taxon>Eukaryota</taxon>
        <taxon>Fungi</taxon>
        <taxon>Fungi incertae sedis</taxon>
        <taxon>Mucoromycota</taxon>
        <taxon>Glomeromycotina</taxon>
        <taxon>Glomeromycetes</taxon>
        <taxon>Diversisporales</taxon>
        <taxon>Gigasporaceae</taxon>
        <taxon>Scutellospora</taxon>
    </lineage>
</organism>
<dbReference type="Proteomes" id="UP000789860">
    <property type="component" value="Unassembled WGS sequence"/>
</dbReference>
<proteinExistence type="predicted"/>
<protein>
    <submittedName>
        <fullName evidence="1">1838_t:CDS:1</fullName>
    </submittedName>
</protein>
<accession>A0ACA9KH32</accession>
<reference evidence="1" key="1">
    <citation type="submission" date="2021-06" db="EMBL/GenBank/DDBJ databases">
        <authorList>
            <person name="Kallberg Y."/>
            <person name="Tangrot J."/>
            <person name="Rosling A."/>
        </authorList>
    </citation>
    <scope>NUCLEOTIDE SEQUENCE</scope>
    <source>
        <strain evidence="1">AU212A</strain>
    </source>
</reference>
<evidence type="ECO:0000313" key="1">
    <source>
        <dbReference type="EMBL" id="CAG8471385.1"/>
    </source>
</evidence>